<dbReference type="InterPro" id="IPR058626">
    <property type="entry name" value="MdtA-like_b-barrel"/>
</dbReference>
<proteinExistence type="inferred from homology"/>
<gene>
    <name evidence="11" type="ORF">F7D14_21735</name>
</gene>
<dbReference type="GO" id="GO:0015562">
    <property type="term" value="F:efflux transmembrane transporter activity"/>
    <property type="evidence" value="ECO:0007669"/>
    <property type="project" value="TreeGrafter"/>
</dbReference>
<dbReference type="Pfam" id="PF25944">
    <property type="entry name" value="Beta-barrel_RND"/>
    <property type="match status" value="1"/>
</dbReference>
<dbReference type="Pfam" id="PF25917">
    <property type="entry name" value="BSH_RND"/>
    <property type="match status" value="1"/>
</dbReference>
<evidence type="ECO:0000256" key="1">
    <source>
        <dbReference type="ARBA" id="ARBA00004236"/>
    </source>
</evidence>
<feature type="domain" description="Multidrug resistance protein MdtA-like C-terminal permuted SH3" evidence="10">
    <location>
        <begin position="296"/>
        <end position="355"/>
    </location>
</feature>
<dbReference type="Gene3D" id="1.10.287.470">
    <property type="entry name" value="Helix hairpin bin"/>
    <property type="match status" value="1"/>
</dbReference>
<feature type="domain" description="Multidrug resistance protein MdtA-like barrel-sandwich hybrid" evidence="8">
    <location>
        <begin position="64"/>
        <end position="207"/>
    </location>
</feature>
<evidence type="ECO:0000256" key="5">
    <source>
        <dbReference type="ARBA" id="ARBA00022519"/>
    </source>
</evidence>
<evidence type="ECO:0000256" key="6">
    <source>
        <dbReference type="ARBA" id="ARBA00023136"/>
    </source>
</evidence>
<dbReference type="Pfam" id="PF25967">
    <property type="entry name" value="RND-MFP_C"/>
    <property type="match status" value="1"/>
</dbReference>
<dbReference type="KEGG" id="mpar:F7D14_21735"/>
<comment type="subcellular location">
    <subcellularLocation>
        <location evidence="1">Cell membrane</location>
    </subcellularLocation>
</comment>
<dbReference type="InterPro" id="IPR058624">
    <property type="entry name" value="MdtA-like_HH"/>
</dbReference>
<keyword evidence="5" id="KW-0997">Cell inner membrane</keyword>
<dbReference type="Proteomes" id="UP000422569">
    <property type="component" value="Plasmid unnamed2"/>
</dbReference>
<evidence type="ECO:0000259" key="10">
    <source>
        <dbReference type="Pfam" id="PF25967"/>
    </source>
</evidence>
<dbReference type="SUPFAM" id="SSF111369">
    <property type="entry name" value="HlyD-like secretion proteins"/>
    <property type="match status" value="1"/>
</dbReference>
<evidence type="ECO:0000256" key="2">
    <source>
        <dbReference type="ARBA" id="ARBA00009477"/>
    </source>
</evidence>
<evidence type="ECO:0000313" key="12">
    <source>
        <dbReference type="Proteomes" id="UP000422569"/>
    </source>
</evidence>
<dbReference type="InterPro" id="IPR058625">
    <property type="entry name" value="MdtA-like_BSH"/>
</dbReference>
<dbReference type="Gene3D" id="2.40.420.20">
    <property type="match status" value="1"/>
</dbReference>
<evidence type="ECO:0000256" key="4">
    <source>
        <dbReference type="ARBA" id="ARBA00022475"/>
    </source>
</evidence>
<organism evidence="11 12">
    <name type="scientific">Methylocystis parvus</name>
    <dbReference type="NCBI Taxonomy" id="134"/>
    <lineage>
        <taxon>Bacteria</taxon>
        <taxon>Pseudomonadati</taxon>
        <taxon>Pseudomonadota</taxon>
        <taxon>Alphaproteobacteria</taxon>
        <taxon>Hyphomicrobiales</taxon>
        <taxon>Methylocystaceae</taxon>
        <taxon>Methylocystis</taxon>
    </lineage>
</organism>
<comment type="similarity">
    <text evidence="2">Belongs to the membrane fusion protein (MFP) (TC 8.A.1) family.</text>
</comment>
<dbReference type="InterPro" id="IPR058627">
    <property type="entry name" value="MdtA-like_C"/>
</dbReference>
<keyword evidence="6" id="KW-0472">Membrane</keyword>
<sequence>MRAWKIIAFFAAVLAALGAYWVWPRESAKLASSVPPPITVTAASTTTADVPIFLRGLGTVTAFNTVAAQSRVVGNIVRINFNEGQEVRQGNTLVEIDPRPFQAVYDQAKASLARDQATLLSARQDLARYAKLQSGNYVTRQQFTQQQSTVAASEATIQLDNAAVEAAQLNLDYCSVKSPIDGVTGLKQVDIGNLVQANSQTLVVVTQIKPIYIVFTLPEAESLRVRTSMAGGMLTVLAFDQADQREIARGVLKLIDNQIDQTTGTVKLKAQFANADGSLWPGQFVNAHLIVETVKNGVIAPSIAVQSGPNGNYAYVIKQDSVVEMRPITVLQTEHDTALIGSGLRPAEKVVTSGYSQLAPGMRVTVKDEAPASATDKREAGR</sequence>
<evidence type="ECO:0000259" key="9">
    <source>
        <dbReference type="Pfam" id="PF25944"/>
    </source>
</evidence>
<keyword evidence="3" id="KW-0813">Transport</keyword>
<dbReference type="Gene3D" id="2.40.50.100">
    <property type="match status" value="1"/>
</dbReference>
<dbReference type="PANTHER" id="PTHR30469:SF12">
    <property type="entry name" value="MULTIDRUG RESISTANCE PROTEIN MDTA"/>
    <property type="match status" value="1"/>
</dbReference>
<name>A0A6B8MG95_9HYPH</name>
<protein>
    <submittedName>
        <fullName evidence="11">Efflux RND transporter periplasmic adaptor subunit</fullName>
    </submittedName>
</protein>
<geneLocation type="plasmid" evidence="11">
    <name>unnamed2</name>
</geneLocation>
<dbReference type="PANTHER" id="PTHR30469">
    <property type="entry name" value="MULTIDRUG RESISTANCE PROTEIN MDTA"/>
    <property type="match status" value="1"/>
</dbReference>
<accession>A0A6B8MG95</accession>
<dbReference type="Gene3D" id="2.40.30.170">
    <property type="match status" value="1"/>
</dbReference>
<keyword evidence="11" id="KW-0614">Plasmid</keyword>
<dbReference type="Pfam" id="PF25876">
    <property type="entry name" value="HH_MFP_RND"/>
    <property type="match status" value="1"/>
</dbReference>
<evidence type="ECO:0000259" key="7">
    <source>
        <dbReference type="Pfam" id="PF25876"/>
    </source>
</evidence>
<feature type="domain" description="Multidrug resistance protein MdtA-like beta-barrel" evidence="9">
    <location>
        <begin position="210"/>
        <end position="291"/>
    </location>
</feature>
<evidence type="ECO:0000259" key="8">
    <source>
        <dbReference type="Pfam" id="PF25917"/>
    </source>
</evidence>
<reference evidence="11 12" key="1">
    <citation type="submission" date="2019-09" db="EMBL/GenBank/DDBJ databases">
        <title>Isolation and complete genome sequencing of Methylocystis species.</title>
        <authorList>
            <person name="Rumah B.L."/>
            <person name="Stead C.E."/>
            <person name="Stevens B.C."/>
            <person name="Minton N.P."/>
            <person name="Grosse-Honebrink A."/>
            <person name="Zhang Y."/>
        </authorList>
    </citation>
    <scope>NUCLEOTIDE SEQUENCE [LARGE SCALE GENOMIC DNA]</scope>
    <source>
        <strain evidence="11 12">BRCS2</strain>
        <plasmid evidence="11 12">unnamed2</plasmid>
    </source>
</reference>
<dbReference type="NCBIfam" id="TIGR01730">
    <property type="entry name" value="RND_mfp"/>
    <property type="match status" value="1"/>
</dbReference>
<keyword evidence="4" id="KW-1003">Cell membrane</keyword>
<evidence type="ECO:0000313" key="11">
    <source>
        <dbReference type="EMBL" id="QGN00184.1"/>
    </source>
</evidence>
<dbReference type="EMBL" id="CP044333">
    <property type="protein sequence ID" value="QGN00184.1"/>
    <property type="molecule type" value="Genomic_DNA"/>
</dbReference>
<dbReference type="GO" id="GO:1990281">
    <property type="term" value="C:efflux pump complex"/>
    <property type="evidence" value="ECO:0007669"/>
    <property type="project" value="TreeGrafter"/>
</dbReference>
<feature type="domain" description="Multidrug resistance protein MdtA-like alpha-helical hairpin" evidence="7">
    <location>
        <begin position="105"/>
        <end position="173"/>
    </location>
</feature>
<evidence type="ECO:0000256" key="3">
    <source>
        <dbReference type="ARBA" id="ARBA00022448"/>
    </source>
</evidence>
<dbReference type="RefSeq" id="WP_016920697.1">
    <property type="nucleotide sequence ID" value="NZ_CP044333.1"/>
</dbReference>
<dbReference type="InterPro" id="IPR006143">
    <property type="entry name" value="RND_pump_MFP"/>
</dbReference>
<dbReference type="AlphaFoldDB" id="A0A6B8MG95"/>
<keyword evidence="12" id="KW-1185">Reference proteome</keyword>